<dbReference type="STRING" id="1802669.A2746_01265"/>
<sequence length="325" mass="38033">MSRTFLQTAEWLDFQKSLGRKVWHFDDGKIRANIIKHDLPLKKSYLYIPHGPEIIFDEIKSGLSNELKNFIGYLKKTGKEERAIFIKMEPLLDMVPELLHQAGIKIKKSSKKVQPQKTVVLNLGLEENELLSRMHHKTRYNINLAEKKELKLIESDDVKSFWKLLKKTAKADRFTTHNFEYYEGLLNFFKDGEITAKLFIVNYENKPIAGAIVMLYGDIAYYLHGASDRDYRSLMAPYFMHWEIIKLLKETPKELLRNPTGQASDQGQGTRCKYYDFWGIDANKWPGVTRFKLGWGGETVEYPGSFDLPISKIWYWIYKIAKKTF</sequence>
<keyword evidence="2" id="KW-0808">Transferase</keyword>
<name>A0A1F8EY73_9BACT</name>
<evidence type="ECO:0000256" key="6">
    <source>
        <dbReference type="ARBA" id="ARBA00023316"/>
    </source>
</evidence>
<comment type="caution">
    <text evidence="7">The sequence shown here is derived from an EMBL/GenBank/DDBJ whole genome shotgun (WGS) entry which is preliminary data.</text>
</comment>
<organism evidence="7 8">
    <name type="scientific">Candidatus Yanofskybacteria bacterium RIFCSPHIGHO2_01_FULL_44_22</name>
    <dbReference type="NCBI Taxonomy" id="1802669"/>
    <lineage>
        <taxon>Bacteria</taxon>
        <taxon>Candidatus Yanofskyibacteriota</taxon>
    </lineage>
</organism>
<keyword evidence="4" id="KW-0573">Peptidoglycan synthesis</keyword>
<evidence type="ECO:0000256" key="2">
    <source>
        <dbReference type="ARBA" id="ARBA00022679"/>
    </source>
</evidence>
<evidence type="ECO:0000313" key="7">
    <source>
        <dbReference type="EMBL" id="OGN04966.1"/>
    </source>
</evidence>
<dbReference type="PROSITE" id="PS51191">
    <property type="entry name" value="FEMABX"/>
    <property type="match status" value="1"/>
</dbReference>
<dbReference type="InterPro" id="IPR003447">
    <property type="entry name" value="FEMABX"/>
</dbReference>
<dbReference type="Proteomes" id="UP000177419">
    <property type="component" value="Unassembled WGS sequence"/>
</dbReference>
<dbReference type="Pfam" id="PF02388">
    <property type="entry name" value="FemAB"/>
    <property type="match status" value="3"/>
</dbReference>
<dbReference type="GO" id="GO:0008360">
    <property type="term" value="P:regulation of cell shape"/>
    <property type="evidence" value="ECO:0007669"/>
    <property type="project" value="UniProtKB-KW"/>
</dbReference>
<dbReference type="EMBL" id="MGJJ01000019">
    <property type="protein sequence ID" value="OGN04966.1"/>
    <property type="molecule type" value="Genomic_DNA"/>
</dbReference>
<accession>A0A1F8EY73</accession>
<dbReference type="AlphaFoldDB" id="A0A1F8EY73"/>
<dbReference type="InterPro" id="IPR050644">
    <property type="entry name" value="PG_Glycine_Bridge_Synth"/>
</dbReference>
<evidence type="ECO:0000256" key="5">
    <source>
        <dbReference type="ARBA" id="ARBA00023315"/>
    </source>
</evidence>
<proteinExistence type="inferred from homology"/>
<gene>
    <name evidence="7" type="ORF">A2746_01265</name>
</gene>
<dbReference type="GO" id="GO:0071555">
    <property type="term" value="P:cell wall organization"/>
    <property type="evidence" value="ECO:0007669"/>
    <property type="project" value="UniProtKB-KW"/>
</dbReference>
<keyword evidence="6" id="KW-0961">Cell wall biogenesis/degradation</keyword>
<evidence type="ECO:0000256" key="1">
    <source>
        <dbReference type="ARBA" id="ARBA00009943"/>
    </source>
</evidence>
<dbReference type="Gene3D" id="3.40.630.30">
    <property type="match status" value="1"/>
</dbReference>
<protein>
    <recommendedName>
        <fullName evidence="9">BioF2-like acetyltransferase domain-containing protein</fullName>
    </recommendedName>
</protein>
<dbReference type="PANTHER" id="PTHR36174:SF1">
    <property type="entry name" value="LIPID II:GLYCINE GLYCYLTRANSFERASE"/>
    <property type="match status" value="1"/>
</dbReference>
<dbReference type="GO" id="GO:0009252">
    <property type="term" value="P:peptidoglycan biosynthetic process"/>
    <property type="evidence" value="ECO:0007669"/>
    <property type="project" value="UniProtKB-KW"/>
</dbReference>
<evidence type="ECO:0000256" key="4">
    <source>
        <dbReference type="ARBA" id="ARBA00022984"/>
    </source>
</evidence>
<dbReference type="PANTHER" id="PTHR36174">
    <property type="entry name" value="LIPID II:GLYCINE GLYCYLTRANSFERASE"/>
    <property type="match status" value="1"/>
</dbReference>
<dbReference type="SUPFAM" id="SSF55729">
    <property type="entry name" value="Acyl-CoA N-acyltransferases (Nat)"/>
    <property type="match status" value="2"/>
</dbReference>
<evidence type="ECO:0000256" key="3">
    <source>
        <dbReference type="ARBA" id="ARBA00022960"/>
    </source>
</evidence>
<dbReference type="GO" id="GO:0016755">
    <property type="term" value="F:aminoacyltransferase activity"/>
    <property type="evidence" value="ECO:0007669"/>
    <property type="project" value="InterPro"/>
</dbReference>
<dbReference type="InterPro" id="IPR016181">
    <property type="entry name" value="Acyl_CoA_acyltransferase"/>
</dbReference>
<keyword evidence="5" id="KW-0012">Acyltransferase</keyword>
<comment type="similarity">
    <text evidence="1">Belongs to the FemABX family.</text>
</comment>
<keyword evidence="3" id="KW-0133">Cell shape</keyword>
<evidence type="ECO:0008006" key="9">
    <source>
        <dbReference type="Google" id="ProtNLM"/>
    </source>
</evidence>
<evidence type="ECO:0000313" key="8">
    <source>
        <dbReference type="Proteomes" id="UP000177419"/>
    </source>
</evidence>
<reference evidence="7 8" key="1">
    <citation type="journal article" date="2016" name="Nat. Commun.">
        <title>Thousands of microbial genomes shed light on interconnected biogeochemical processes in an aquifer system.</title>
        <authorList>
            <person name="Anantharaman K."/>
            <person name="Brown C.T."/>
            <person name="Hug L.A."/>
            <person name="Sharon I."/>
            <person name="Castelle C.J."/>
            <person name="Probst A.J."/>
            <person name="Thomas B.C."/>
            <person name="Singh A."/>
            <person name="Wilkins M.J."/>
            <person name="Karaoz U."/>
            <person name="Brodie E.L."/>
            <person name="Williams K.H."/>
            <person name="Hubbard S.S."/>
            <person name="Banfield J.F."/>
        </authorList>
    </citation>
    <scope>NUCLEOTIDE SEQUENCE [LARGE SCALE GENOMIC DNA]</scope>
</reference>